<dbReference type="SUPFAM" id="SSF49468">
    <property type="entry name" value="VHL"/>
    <property type="match status" value="1"/>
</dbReference>
<feature type="domain" description="von Hippel-Lindau disease tumour suppressor beta" evidence="4">
    <location>
        <begin position="182"/>
        <end position="240"/>
    </location>
</feature>
<dbReference type="InterPro" id="IPR037140">
    <property type="entry name" value="VHL_beta_dom_sf"/>
</dbReference>
<keyword evidence="3" id="KW-0732">Signal</keyword>
<dbReference type="Pfam" id="PF01847">
    <property type="entry name" value="VHL"/>
    <property type="match status" value="1"/>
</dbReference>
<dbReference type="Proteomes" id="UP000048984">
    <property type="component" value="Unassembled WGS sequence"/>
</dbReference>
<gene>
    <name evidence="5" type="ORF">ABB55_21655</name>
</gene>
<evidence type="ECO:0000256" key="3">
    <source>
        <dbReference type="SAM" id="SignalP"/>
    </source>
</evidence>
<feature type="signal peptide" evidence="3">
    <location>
        <begin position="1"/>
        <end position="24"/>
    </location>
</feature>
<evidence type="ECO:0000259" key="4">
    <source>
        <dbReference type="Pfam" id="PF01847"/>
    </source>
</evidence>
<accession>A0A0P6W7F3</accession>
<dbReference type="Gene3D" id="2.60.40.780">
    <property type="entry name" value="von Hippel-Lindau disease tumour suppressor, beta domain"/>
    <property type="match status" value="1"/>
</dbReference>
<protein>
    <recommendedName>
        <fullName evidence="4">von Hippel-Lindau disease tumour suppressor beta domain-containing protein</fullName>
    </recommendedName>
</protein>
<comment type="similarity">
    <text evidence="1">Belongs to the VHL family.</text>
</comment>
<name>A0A0P6W7F3_9HYPH</name>
<dbReference type="AlphaFoldDB" id="A0A0P6W7F3"/>
<evidence type="ECO:0000313" key="6">
    <source>
        <dbReference type="Proteomes" id="UP000048984"/>
    </source>
</evidence>
<feature type="region of interest" description="Disordered" evidence="2">
    <location>
        <begin position="159"/>
        <end position="183"/>
    </location>
</feature>
<comment type="caution">
    <text evidence="5">The sequence shown here is derived from an EMBL/GenBank/DDBJ whole genome shotgun (WGS) entry which is preliminary data.</text>
</comment>
<dbReference type="EMBL" id="LJYW01000001">
    <property type="protein sequence ID" value="KPL54504.1"/>
    <property type="molecule type" value="Genomic_DNA"/>
</dbReference>
<dbReference type="InterPro" id="IPR024053">
    <property type="entry name" value="VHL_beta_dom"/>
</dbReference>
<feature type="chain" id="PRO_5006132168" description="von Hippel-Lindau disease tumour suppressor beta domain-containing protein" evidence="3">
    <location>
        <begin position="25"/>
        <end position="268"/>
    </location>
</feature>
<organism evidence="5 6">
    <name type="scientific">Prosthecodimorpha hirschii</name>
    <dbReference type="NCBI Taxonomy" id="665126"/>
    <lineage>
        <taxon>Bacteria</taxon>
        <taxon>Pseudomonadati</taxon>
        <taxon>Pseudomonadota</taxon>
        <taxon>Alphaproteobacteria</taxon>
        <taxon>Hyphomicrobiales</taxon>
        <taxon>Ancalomicrobiaceae</taxon>
        <taxon>Prosthecodimorpha</taxon>
    </lineage>
</organism>
<reference evidence="5 6" key="1">
    <citation type="submission" date="2015-09" db="EMBL/GenBank/DDBJ databases">
        <authorList>
            <person name="Jackson K.R."/>
            <person name="Lunt B.L."/>
            <person name="Fisher J.N.B."/>
            <person name="Gardner A.V."/>
            <person name="Bailey M.E."/>
            <person name="Deus L.M."/>
            <person name="Earl A.S."/>
            <person name="Gibby P.D."/>
            <person name="Hartmann K.A."/>
            <person name="Liu J.E."/>
            <person name="Manci A.M."/>
            <person name="Nielsen D.A."/>
            <person name="Solomon M.B."/>
            <person name="Breakwell D.P."/>
            <person name="Burnett S.H."/>
            <person name="Grose J.H."/>
        </authorList>
    </citation>
    <scope>NUCLEOTIDE SEQUENCE [LARGE SCALE GENOMIC DNA]</scope>
    <source>
        <strain evidence="5 6">16</strain>
    </source>
</reference>
<evidence type="ECO:0000313" key="5">
    <source>
        <dbReference type="EMBL" id="KPL54504.1"/>
    </source>
</evidence>
<evidence type="ECO:0000256" key="2">
    <source>
        <dbReference type="SAM" id="MobiDB-lite"/>
    </source>
</evidence>
<dbReference type="CDD" id="cd05468">
    <property type="entry name" value="pVHL"/>
    <property type="match status" value="1"/>
</dbReference>
<proteinExistence type="inferred from homology"/>
<dbReference type="InterPro" id="IPR036208">
    <property type="entry name" value="VHL_sf"/>
</dbReference>
<dbReference type="InterPro" id="IPR022772">
    <property type="entry name" value="VHL_tumour_suppress_b/a_dom"/>
</dbReference>
<dbReference type="RefSeq" id="WP_054360671.1">
    <property type="nucleotide sequence ID" value="NZ_LJYW01000001.1"/>
</dbReference>
<evidence type="ECO:0000256" key="1">
    <source>
        <dbReference type="ARBA" id="ARBA00010057"/>
    </source>
</evidence>
<reference evidence="5 6" key="2">
    <citation type="submission" date="2015-10" db="EMBL/GenBank/DDBJ databases">
        <title>Draft Genome Sequence of Prosthecomicrobium hirschii ATCC 27832.</title>
        <authorList>
            <person name="Daniel J."/>
            <person name="Givan S.A."/>
            <person name="Brun Y.V."/>
            <person name="Brown P.J."/>
        </authorList>
    </citation>
    <scope>NUCLEOTIDE SEQUENCE [LARGE SCALE GENOMIC DNA]</scope>
    <source>
        <strain evidence="5 6">16</strain>
    </source>
</reference>
<sequence length="268" mass="28881">MPMRTSTCGGIALLAGLATLTSAAADEVAYDKRGRWSIAAVTAPAGFDYCTADTDNGKVQLRLATDGRSWQVGVPYYGRKGKVEAYFGFGAAAEVANFNADGQGWAMMAIDKDQVDAFRSNPSFSITLDRGEQSWTLAGAAAAIDLARECVRNRGQKQVAAAPPLPAPAAASGKGCPPPGRVRSQNSNVAVTVLFYNGTKMPLDIYWLDFNGEWKKYHSLRPDSNVKQKTFATHPWIAVDPRGTCHGGVMMPDPRARGEDANEFQIWD</sequence>
<keyword evidence="6" id="KW-1185">Reference proteome</keyword>